<proteinExistence type="predicted"/>
<dbReference type="Gene3D" id="1.10.10.10">
    <property type="entry name" value="Winged helix-like DNA-binding domain superfamily/Winged helix DNA-binding domain"/>
    <property type="match status" value="1"/>
</dbReference>
<feature type="domain" description="Cyclic nucleotide-binding" evidence="7">
    <location>
        <begin position="152"/>
        <end position="259"/>
    </location>
</feature>
<accession>A0ABS3JCU8</accession>
<dbReference type="SUPFAM" id="SSF51206">
    <property type="entry name" value="cAMP-binding domain-like"/>
    <property type="match status" value="1"/>
</dbReference>
<dbReference type="CDD" id="cd00038">
    <property type="entry name" value="CAP_ED"/>
    <property type="match status" value="1"/>
</dbReference>
<dbReference type="InterPro" id="IPR001789">
    <property type="entry name" value="Sig_transdc_resp-reg_receiver"/>
</dbReference>
<dbReference type="SUPFAM" id="SSF46785">
    <property type="entry name" value="Winged helix' DNA-binding domain"/>
    <property type="match status" value="1"/>
</dbReference>
<dbReference type="PRINTS" id="PR00034">
    <property type="entry name" value="HTHCRP"/>
</dbReference>
<dbReference type="InterPro" id="IPR012318">
    <property type="entry name" value="HTH_CRP"/>
</dbReference>
<keyword evidence="2" id="KW-0902">Two-component regulatory system</keyword>
<evidence type="ECO:0000256" key="4">
    <source>
        <dbReference type="ARBA" id="ARBA00023125"/>
    </source>
</evidence>
<evidence type="ECO:0000259" key="8">
    <source>
        <dbReference type="PROSITE" id="PS50110"/>
    </source>
</evidence>
<dbReference type="PROSITE" id="PS50042">
    <property type="entry name" value="CNMP_BINDING_3"/>
    <property type="match status" value="1"/>
</dbReference>
<evidence type="ECO:0000256" key="6">
    <source>
        <dbReference type="PROSITE-ProRule" id="PRU00169"/>
    </source>
</evidence>
<evidence type="ECO:0000256" key="5">
    <source>
        <dbReference type="ARBA" id="ARBA00023163"/>
    </source>
</evidence>
<comment type="caution">
    <text evidence="10">The sequence shown here is derived from an EMBL/GenBank/DDBJ whole genome shotgun (WGS) entry which is preliminary data.</text>
</comment>
<evidence type="ECO:0000256" key="1">
    <source>
        <dbReference type="ARBA" id="ARBA00022553"/>
    </source>
</evidence>
<dbReference type="Pfam" id="PF00072">
    <property type="entry name" value="Response_reg"/>
    <property type="match status" value="1"/>
</dbReference>
<dbReference type="InterPro" id="IPR018490">
    <property type="entry name" value="cNMP-bd_dom_sf"/>
</dbReference>
<evidence type="ECO:0000256" key="3">
    <source>
        <dbReference type="ARBA" id="ARBA00023015"/>
    </source>
</evidence>
<dbReference type="PROSITE" id="PS50110">
    <property type="entry name" value="RESPONSE_REGULATORY"/>
    <property type="match status" value="1"/>
</dbReference>
<sequence>MKTILVIEDNREVRENIAEILTLAQYRVVQAADGKQGVELARTVVPNLILCDIMMPELDGYGVLHIISKDPTTATIPFIFLTAKANVTDFRSGMDLGADDYLTKPFDDIALLNAVELRLRKGEQTRLQQHVDGLAILLGSVREPTSEQPSTADTYPSVHYRKKQVLYAEGNFPSAIYFIRKGQVKRFQTYGSGNQYITALAGPGDFVGYLALLQQKAHNESAEMLDDAELVAVPKSDFFNLIDHNPDVANYFIRLLADDVVEREKRLIKLAYQSVRQRVAEALLMVQHKLYPLDATLTNGRLPAMSLSRETWSDLVGASTETVIRTLSDLRTEGLIDLSGGQITLLNMEKLARLRR</sequence>
<name>A0ABS3JCU8_9BACT</name>
<dbReference type="CDD" id="cd17574">
    <property type="entry name" value="REC_OmpR"/>
    <property type="match status" value="1"/>
</dbReference>
<dbReference type="SMART" id="SM00100">
    <property type="entry name" value="cNMP"/>
    <property type="match status" value="1"/>
</dbReference>
<dbReference type="InterPro" id="IPR036390">
    <property type="entry name" value="WH_DNA-bd_sf"/>
</dbReference>
<protein>
    <submittedName>
        <fullName evidence="10">Response regulator</fullName>
    </submittedName>
</protein>
<evidence type="ECO:0000313" key="10">
    <source>
        <dbReference type="EMBL" id="MBO0947826.1"/>
    </source>
</evidence>
<feature type="domain" description="HTH crp-type" evidence="9">
    <location>
        <begin position="273"/>
        <end position="349"/>
    </location>
</feature>
<reference evidence="10 11" key="1">
    <citation type="submission" date="2021-03" db="EMBL/GenBank/DDBJ databases">
        <title>Fibrella sp. HMF5405 genome sequencing and assembly.</title>
        <authorList>
            <person name="Kang H."/>
            <person name="Kim H."/>
            <person name="Bae S."/>
            <person name="Joh K."/>
        </authorList>
    </citation>
    <scope>NUCLEOTIDE SEQUENCE [LARGE SCALE GENOMIC DNA]</scope>
    <source>
        <strain evidence="10 11">HMF5405</strain>
    </source>
</reference>
<dbReference type="PROSITE" id="PS51063">
    <property type="entry name" value="HTH_CRP_2"/>
    <property type="match status" value="1"/>
</dbReference>
<keyword evidence="11" id="KW-1185">Reference proteome</keyword>
<dbReference type="PANTHER" id="PTHR48111:SF4">
    <property type="entry name" value="DNA-BINDING DUAL TRANSCRIPTIONAL REGULATOR OMPR"/>
    <property type="match status" value="1"/>
</dbReference>
<keyword evidence="4" id="KW-0238">DNA-binding</keyword>
<gene>
    <name evidence="10" type="ORF">J2I46_04485</name>
</gene>
<dbReference type="SMART" id="SM00448">
    <property type="entry name" value="REC"/>
    <property type="match status" value="1"/>
</dbReference>
<evidence type="ECO:0000256" key="2">
    <source>
        <dbReference type="ARBA" id="ARBA00023012"/>
    </source>
</evidence>
<dbReference type="Proteomes" id="UP000664628">
    <property type="component" value="Unassembled WGS sequence"/>
</dbReference>
<evidence type="ECO:0000259" key="7">
    <source>
        <dbReference type="PROSITE" id="PS50042"/>
    </source>
</evidence>
<feature type="modified residue" description="4-aspartylphosphate" evidence="6">
    <location>
        <position position="52"/>
    </location>
</feature>
<dbReference type="InterPro" id="IPR039420">
    <property type="entry name" value="WalR-like"/>
</dbReference>
<keyword evidence="5" id="KW-0804">Transcription</keyword>
<organism evidence="10 11">
    <name type="scientific">Fibrella forsythiae</name>
    <dbReference type="NCBI Taxonomy" id="2817061"/>
    <lineage>
        <taxon>Bacteria</taxon>
        <taxon>Pseudomonadati</taxon>
        <taxon>Bacteroidota</taxon>
        <taxon>Cytophagia</taxon>
        <taxon>Cytophagales</taxon>
        <taxon>Spirosomataceae</taxon>
        <taxon>Fibrella</taxon>
    </lineage>
</organism>
<dbReference type="EMBL" id="JAFMYW010000001">
    <property type="protein sequence ID" value="MBO0947826.1"/>
    <property type="molecule type" value="Genomic_DNA"/>
</dbReference>
<dbReference type="Pfam" id="PF13545">
    <property type="entry name" value="HTH_Crp_2"/>
    <property type="match status" value="1"/>
</dbReference>
<evidence type="ECO:0000313" key="11">
    <source>
        <dbReference type="Proteomes" id="UP000664628"/>
    </source>
</evidence>
<dbReference type="Pfam" id="PF00027">
    <property type="entry name" value="cNMP_binding"/>
    <property type="match status" value="1"/>
</dbReference>
<dbReference type="SMART" id="SM00419">
    <property type="entry name" value="HTH_CRP"/>
    <property type="match status" value="1"/>
</dbReference>
<dbReference type="SUPFAM" id="SSF52172">
    <property type="entry name" value="CheY-like"/>
    <property type="match status" value="1"/>
</dbReference>
<keyword evidence="1 6" id="KW-0597">Phosphoprotein</keyword>
<dbReference type="Gene3D" id="2.60.120.10">
    <property type="entry name" value="Jelly Rolls"/>
    <property type="match status" value="1"/>
</dbReference>
<feature type="domain" description="Response regulatory" evidence="8">
    <location>
        <begin position="3"/>
        <end position="119"/>
    </location>
</feature>
<evidence type="ECO:0000259" key="9">
    <source>
        <dbReference type="PROSITE" id="PS51063"/>
    </source>
</evidence>
<dbReference type="Gene3D" id="3.40.50.2300">
    <property type="match status" value="1"/>
</dbReference>
<dbReference type="PANTHER" id="PTHR48111">
    <property type="entry name" value="REGULATOR OF RPOS"/>
    <property type="match status" value="1"/>
</dbReference>
<dbReference type="RefSeq" id="WP_207327724.1">
    <property type="nucleotide sequence ID" value="NZ_JAFMYW010000001.1"/>
</dbReference>
<keyword evidence="3" id="KW-0805">Transcription regulation</keyword>
<dbReference type="InterPro" id="IPR014710">
    <property type="entry name" value="RmlC-like_jellyroll"/>
</dbReference>
<dbReference type="InterPro" id="IPR036388">
    <property type="entry name" value="WH-like_DNA-bd_sf"/>
</dbReference>
<dbReference type="InterPro" id="IPR011006">
    <property type="entry name" value="CheY-like_superfamily"/>
</dbReference>
<dbReference type="InterPro" id="IPR000595">
    <property type="entry name" value="cNMP-bd_dom"/>
</dbReference>